<organism evidence="1 2">
    <name type="scientific">Lacticaseibacillus baoqingensis</name>
    <dbReference type="NCBI Taxonomy" id="2486013"/>
    <lineage>
        <taxon>Bacteria</taxon>
        <taxon>Bacillati</taxon>
        <taxon>Bacillota</taxon>
        <taxon>Bacilli</taxon>
        <taxon>Lactobacillales</taxon>
        <taxon>Lactobacillaceae</taxon>
        <taxon>Lacticaseibacillus</taxon>
    </lineage>
</organism>
<protein>
    <submittedName>
        <fullName evidence="1">Uncharacterized protein</fullName>
    </submittedName>
</protein>
<sequence length="250" mass="28554">MIIRQLNGNQTKNILKTATTRVKNVYSKDIAFIATTTYGQYPTVFFDTVLGALGDSRHIRAVIRQVREYCQIDTPERQAIILAAFHAIALAKTGQHRHPAVPVSATRTLWTPFPIGAKEVIWFVSNRTQNFVVKGNRLYFETIAHNGQVIQWVVENAMFVPERVPMMQEFSQLVMAALTQLDAGRLTLMDDMLDGDYANRVEQSQPGPPADQKRLWHRLVTQSLNQWLGEEFTSKQIEELARQLIIIFEK</sequence>
<accession>A0ABW4E3F5</accession>
<reference evidence="2" key="1">
    <citation type="journal article" date="2019" name="Int. J. Syst. Evol. Microbiol.">
        <title>The Global Catalogue of Microorganisms (GCM) 10K type strain sequencing project: providing services to taxonomists for standard genome sequencing and annotation.</title>
        <authorList>
            <consortium name="The Broad Institute Genomics Platform"/>
            <consortium name="The Broad Institute Genome Sequencing Center for Infectious Disease"/>
            <person name="Wu L."/>
            <person name="Ma J."/>
        </authorList>
    </citation>
    <scope>NUCLEOTIDE SEQUENCE [LARGE SCALE GENOMIC DNA]</scope>
    <source>
        <strain evidence="2">CCM 8903</strain>
    </source>
</reference>
<dbReference type="Proteomes" id="UP001597252">
    <property type="component" value="Unassembled WGS sequence"/>
</dbReference>
<evidence type="ECO:0000313" key="1">
    <source>
        <dbReference type="EMBL" id="MFD1484457.1"/>
    </source>
</evidence>
<gene>
    <name evidence="1" type="ORF">ACFQ5J_04325</name>
</gene>
<evidence type="ECO:0000313" key="2">
    <source>
        <dbReference type="Proteomes" id="UP001597252"/>
    </source>
</evidence>
<dbReference type="RefSeq" id="WP_125752554.1">
    <property type="nucleotide sequence ID" value="NZ_JBHTON010000009.1"/>
</dbReference>
<comment type="caution">
    <text evidence="1">The sequence shown here is derived from an EMBL/GenBank/DDBJ whole genome shotgun (WGS) entry which is preliminary data.</text>
</comment>
<name>A0ABW4E3F5_9LACO</name>
<keyword evidence="2" id="KW-1185">Reference proteome</keyword>
<proteinExistence type="predicted"/>
<dbReference type="EMBL" id="JBHTON010000009">
    <property type="protein sequence ID" value="MFD1484457.1"/>
    <property type="molecule type" value="Genomic_DNA"/>
</dbReference>